<dbReference type="Gene3D" id="1.20.1280.50">
    <property type="match status" value="1"/>
</dbReference>
<feature type="region of interest" description="Disordered" evidence="1">
    <location>
        <begin position="447"/>
        <end position="470"/>
    </location>
</feature>
<proteinExistence type="predicted"/>
<dbReference type="NCBIfam" id="TIGR01640">
    <property type="entry name" value="F_box_assoc_1"/>
    <property type="match status" value="1"/>
</dbReference>
<dbReference type="SMART" id="SM00256">
    <property type="entry name" value="FBOX"/>
    <property type="match status" value="1"/>
</dbReference>
<comment type="caution">
    <text evidence="3">The sequence shown here is derived from an EMBL/GenBank/DDBJ whole genome shotgun (WGS) entry which is preliminary data.</text>
</comment>
<dbReference type="PANTHER" id="PTHR31672:SF2">
    <property type="entry name" value="F-BOX DOMAIN-CONTAINING PROTEIN"/>
    <property type="match status" value="1"/>
</dbReference>
<dbReference type="InterPro" id="IPR006527">
    <property type="entry name" value="F-box-assoc_dom_typ1"/>
</dbReference>
<evidence type="ECO:0000313" key="3">
    <source>
        <dbReference type="EMBL" id="KAF8677117.1"/>
    </source>
</evidence>
<dbReference type="Pfam" id="PF00646">
    <property type="entry name" value="F-box"/>
    <property type="match status" value="1"/>
</dbReference>
<keyword evidence="4" id="KW-1185">Reference proteome</keyword>
<feature type="compositionally biased region" description="Basic and acidic residues" evidence="1">
    <location>
        <begin position="399"/>
        <end position="417"/>
    </location>
</feature>
<evidence type="ECO:0000256" key="1">
    <source>
        <dbReference type="SAM" id="MobiDB-lite"/>
    </source>
</evidence>
<accession>A0A835AVM0</accession>
<dbReference type="InterPro" id="IPR015915">
    <property type="entry name" value="Kelch-typ_b-propeller"/>
</dbReference>
<evidence type="ECO:0000313" key="4">
    <source>
        <dbReference type="Proteomes" id="UP000636709"/>
    </source>
</evidence>
<dbReference type="CDD" id="cd22157">
    <property type="entry name" value="F-box_AtFBW1-like"/>
    <property type="match status" value="1"/>
</dbReference>
<feature type="domain" description="F-box" evidence="2">
    <location>
        <begin position="7"/>
        <end position="47"/>
    </location>
</feature>
<organism evidence="3 4">
    <name type="scientific">Digitaria exilis</name>
    <dbReference type="NCBI Taxonomy" id="1010633"/>
    <lineage>
        <taxon>Eukaryota</taxon>
        <taxon>Viridiplantae</taxon>
        <taxon>Streptophyta</taxon>
        <taxon>Embryophyta</taxon>
        <taxon>Tracheophyta</taxon>
        <taxon>Spermatophyta</taxon>
        <taxon>Magnoliopsida</taxon>
        <taxon>Liliopsida</taxon>
        <taxon>Poales</taxon>
        <taxon>Poaceae</taxon>
        <taxon>PACMAD clade</taxon>
        <taxon>Panicoideae</taxon>
        <taxon>Panicodae</taxon>
        <taxon>Paniceae</taxon>
        <taxon>Anthephorinae</taxon>
        <taxon>Digitaria</taxon>
    </lineage>
</organism>
<dbReference type="InterPro" id="IPR001810">
    <property type="entry name" value="F-box_dom"/>
</dbReference>
<dbReference type="AlphaFoldDB" id="A0A835AVM0"/>
<dbReference type="Gene3D" id="2.120.10.80">
    <property type="entry name" value="Kelch-type beta propeller"/>
    <property type="match status" value="1"/>
</dbReference>
<reference evidence="3" key="1">
    <citation type="submission" date="2020-07" db="EMBL/GenBank/DDBJ databases">
        <title>Genome sequence and genetic diversity analysis of an under-domesticated orphan crop, white fonio (Digitaria exilis).</title>
        <authorList>
            <person name="Bennetzen J.L."/>
            <person name="Chen S."/>
            <person name="Ma X."/>
            <person name="Wang X."/>
            <person name="Yssel A.E.J."/>
            <person name="Chaluvadi S.R."/>
            <person name="Johnson M."/>
            <person name="Gangashetty P."/>
            <person name="Hamidou F."/>
            <person name="Sanogo M.D."/>
            <person name="Zwaenepoel A."/>
            <person name="Wallace J."/>
            <person name="Van De Peer Y."/>
            <person name="Van Deynze A."/>
        </authorList>
    </citation>
    <scope>NUCLEOTIDE SEQUENCE</scope>
    <source>
        <tissue evidence="3">Leaves</tissue>
    </source>
</reference>
<dbReference type="EMBL" id="JACEFO010002150">
    <property type="protein sequence ID" value="KAF8677117.1"/>
    <property type="molecule type" value="Genomic_DNA"/>
</dbReference>
<dbReference type="SUPFAM" id="SSF50965">
    <property type="entry name" value="Galactose oxidase, central domain"/>
    <property type="match status" value="1"/>
</dbReference>
<dbReference type="Proteomes" id="UP000636709">
    <property type="component" value="Unassembled WGS sequence"/>
</dbReference>
<dbReference type="OrthoDB" id="681455at2759"/>
<evidence type="ECO:0000259" key="2">
    <source>
        <dbReference type="SMART" id="SM00256"/>
    </source>
</evidence>
<dbReference type="InterPro" id="IPR011043">
    <property type="entry name" value="Gal_Oxase/kelch_b-propeller"/>
</dbReference>
<protein>
    <recommendedName>
        <fullName evidence="2">F-box domain-containing protein</fullName>
    </recommendedName>
</protein>
<gene>
    <name evidence="3" type="ORF">HU200_046584</name>
</gene>
<sequence>MSSSADLVDDVLAEILLRLPPKCVLRCRAVSKRWRSVATCPAFAAAYSRRRPLELLAYPEPTGRRRRPHRRRLLRFHNPAHLVGSCDGLLLFVVHQRSFLVCNPATRHWTWLPPLPPRRCTYALATGFYLHRPSGEHRVLCTYSVPMHHATPGSVISIEEAMAMAGNFHYVLSTGAGAEARQLGRIAHHTFTSACVTLGATLYWLHHPEAGGGGGSSADIVAFDTVSETFRRLPRPPPPSPGSNLRAFDMDGRLAVSVVEKLSRRMDVWVLHDGGEGSCWSCILRIDELPPPRYYNGGFYQSYEAVGVLEGGELVVVGGGWVVVYDVKGKRELSRVDHRGRVLNLSMWLYRESLVKLPEPDPRPCPISLPGGEPLLHYYSSSDDDDDADVHLYGNRISGRKEKNKQEDREEGKRMARDSSLVFSLPDALCTLPPSPLVANGTAALHRPTNARHHPPSLLQPPNLARPTCA</sequence>
<feature type="region of interest" description="Disordered" evidence="1">
    <location>
        <begin position="395"/>
        <end position="417"/>
    </location>
</feature>
<dbReference type="InterPro" id="IPR050796">
    <property type="entry name" value="SCF_F-box_component"/>
</dbReference>
<dbReference type="Pfam" id="PF07734">
    <property type="entry name" value="FBA_1"/>
    <property type="match status" value="1"/>
</dbReference>
<dbReference type="SUPFAM" id="SSF81383">
    <property type="entry name" value="F-box domain"/>
    <property type="match status" value="1"/>
</dbReference>
<dbReference type="PANTHER" id="PTHR31672">
    <property type="entry name" value="BNACNNG10540D PROTEIN"/>
    <property type="match status" value="1"/>
</dbReference>
<dbReference type="InterPro" id="IPR036047">
    <property type="entry name" value="F-box-like_dom_sf"/>
</dbReference>
<name>A0A835AVM0_9POAL</name>
<dbReference type="InterPro" id="IPR017451">
    <property type="entry name" value="F-box-assoc_interact_dom"/>
</dbReference>